<evidence type="ECO:0000256" key="7">
    <source>
        <dbReference type="SAM" id="MobiDB-lite"/>
    </source>
</evidence>
<keyword evidence="5" id="KW-0560">Oxidoreductase</keyword>
<dbReference type="InterPro" id="IPR042098">
    <property type="entry name" value="TauD-like_sf"/>
</dbReference>
<evidence type="ECO:0000256" key="4">
    <source>
        <dbReference type="ARBA" id="ARBA00022964"/>
    </source>
</evidence>
<dbReference type="Gene3D" id="3.30.2020.30">
    <property type="match status" value="1"/>
</dbReference>
<sequence>MEDADAQEPQVPQDSASPQRAPVFGNPLTDISELQKGSQSSNDWKFGNPGFGSPLDKPEALSIRLTYPETREEIRSVRTVKIGYQVFPVELLRDSCACVRCVDPHSTQKHFQTTDIPDNISVKRLLEKPNGNIEVKWWNDIPGFPEDHVSVFPPDNFDKKSPTFLRQRSPSGYSLWNAQGIRRRFEYIDYHEYMTTDVGLHRALLRLTFDGLLLLRGVPESEESVARIANRIGVIRNTFYGRTWDVKSVPDAKNVAYTSRYLGLHMDLLYMANPPGFQFLHCLKNTASGGASIFSDAVAAAADLPAGYQERLKNTLLSYQYLNAGEHYYYEHPVIECSPGSENTPSKIQHVNYSPPFQAPFAARSENIGQVPAFLEAFRAFSQAVESPHRVLEYKLQEGECVMFDNRRVLHGRKAFDAVGGERWYKGTYVDTDVVKSRTRVLDAKHPEYKEHFWSRIGDTKLVFPPVRYHG</sequence>
<feature type="region of interest" description="Disordered" evidence="7">
    <location>
        <begin position="1"/>
        <end position="53"/>
    </location>
</feature>
<evidence type="ECO:0000259" key="9">
    <source>
        <dbReference type="Pfam" id="PF06155"/>
    </source>
</evidence>
<evidence type="ECO:0000256" key="3">
    <source>
        <dbReference type="ARBA" id="ARBA00022723"/>
    </source>
</evidence>
<dbReference type="InterPro" id="IPR038492">
    <property type="entry name" value="GBBH-like_N_sf"/>
</dbReference>
<keyword evidence="6" id="KW-0408">Iron</keyword>
<dbReference type="PANTHER" id="PTHR10696:SF25">
    <property type="entry name" value="OXIDOREDUCTASE AIM17-RELATED"/>
    <property type="match status" value="1"/>
</dbReference>
<dbReference type="PANTHER" id="PTHR10696">
    <property type="entry name" value="GAMMA-BUTYROBETAINE HYDROXYLASE-RELATED"/>
    <property type="match status" value="1"/>
</dbReference>
<dbReference type="GO" id="GO:0005739">
    <property type="term" value="C:mitochondrion"/>
    <property type="evidence" value="ECO:0007669"/>
    <property type="project" value="TreeGrafter"/>
</dbReference>
<dbReference type="AlphaFoldDB" id="A0A9P7YSH7"/>
<feature type="domain" description="Gamma-butyrobetaine hydroxylase-like N-terminal" evidence="9">
    <location>
        <begin position="86"/>
        <end position="137"/>
    </location>
</feature>
<evidence type="ECO:0000256" key="2">
    <source>
        <dbReference type="ARBA" id="ARBA00008654"/>
    </source>
</evidence>
<comment type="cofactor">
    <cofactor evidence="1">
        <name>Fe(2+)</name>
        <dbReference type="ChEBI" id="CHEBI:29033"/>
    </cofactor>
</comment>
<evidence type="ECO:0000256" key="5">
    <source>
        <dbReference type="ARBA" id="ARBA00023002"/>
    </source>
</evidence>
<accession>A0A9P7YSH7</accession>
<dbReference type="EMBL" id="MU251372">
    <property type="protein sequence ID" value="KAG9238263.1"/>
    <property type="molecule type" value="Genomic_DNA"/>
</dbReference>
<dbReference type="GO" id="GO:0046872">
    <property type="term" value="F:metal ion binding"/>
    <property type="evidence" value="ECO:0007669"/>
    <property type="project" value="UniProtKB-KW"/>
</dbReference>
<evidence type="ECO:0008006" key="12">
    <source>
        <dbReference type="Google" id="ProtNLM"/>
    </source>
</evidence>
<keyword evidence="3" id="KW-0479">Metal-binding</keyword>
<comment type="caution">
    <text evidence="10">The sequence shown here is derived from an EMBL/GenBank/DDBJ whole genome shotgun (WGS) entry which is preliminary data.</text>
</comment>
<reference evidence="10" key="1">
    <citation type="journal article" date="2021" name="IMA Fungus">
        <title>Genomic characterization of three marine fungi, including Emericellopsis atlantica sp. nov. with signatures of a generalist lifestyle and marine biomass degradation.</title>
        <authorList>
            <person name="Hagestad O.C."/>
            <person name="Hou L."/>
            <person name="Andersen J.H."/>
            <person name="Hansen E.H."/>
            <person name="Altermark B."/>
            <person name="Li C."/>
            <person name="Kuhnert E."/>
            <person name="Cox R.J."/>
            <person name="Crous P.W."/>
            <person name="Spatafora J.W."/>
            <person name="Lail K."/>
            <person name="Amirebrahimi M."/>
            <person name="Lipzen A."/>
            <person name="Pangilinan J."/>
            <person name="Andreopoulos W."/>
            <person name="Hayes R.D."/>
            <person name="Ng V."/>
            <person name="Grigoriev I.V."/>
            <person name="Jackson S.A."/>
            <person name="Sutton T.D.S."/>
            <person name="Dobson A.D.W."/>
            <person name="Rama T."/>
        </authorList>
    </citation>
    <scope>NUCLEOTIDE SEQUENCE</scope>
    <source>
        <strain evidence="10">TRa018bII</strain>
    </source>
</reference>
<dbReference type="InterPro" id="IPR050411">
    <property type="entry name" value="AlphaKG_dependent_hydroxylases"/>
</dbReference>
<dbReference type="GO" id="GO:0045329">
    <property type="term" value="P:carnitine biosynthetic process"/>
    <property type="evidence" value="ECO:0007669"/>
    <property type="project" value="TreeGrafter"/>
</dbReference>
<dbReference type="Gene3D" id="3.60.130.10">
    <property type="entry name" value="Clavaminate synthase-like"/>
    <property type="match status" value="1"/>
</dbReference>
<feature type="domain" description="TauD/TfdA-like" evidence="8">
    <location>
        <begin position="188"/>
        <end position="429"/>
    </location>
</feature>
<evidence type="ECO:0000256" key="6">
    <source>
        <dbReference type="ARBA" id="ARBA00023004"/>
    </source>
</evidence>
<evidence type="ECO:0000313" key="10">
    <source>
        <dbReference type="EMBL" id="KAG9238263.1"/>
    </source>
</evidence>
<dbReference type="GO" id="GO:0016706">
    <property type="term" value="F:2-oxoglutarate-dependent dioxygenase activity"/>
    <property type="evidence" value="ECO:0007669"/>
    <property type="project" value="UniProtKB-ARBA"/>
</dbReference>
<gene>
    <name evidence="10" type="ORF">BJ875DRAFT_368282</name>
</gene>
<dbReference type="InterPro" id="IPR010376">
    <property type="entry name" value="GBBH-like_N"/>
</dbReference>
<dbReference type="SUPFAM" id="SSF51197">
    <property type="entry name" value="Clavaminate synthase-like"/>
    <property type="match status" value="1"/>
</dbReference>
<name>A0A9P7YSH7_9HELO</name>
<dbReference type="Pfam" id="PF06155">
    <property type="entry name" value="GBBH-like_N"/>
    <property type="match status" value="1"/>
</dbReference>
<dbReference type="InterPro" id="IPR003819">
    <property type="entry name" value="TauD/TfdA-like"/>
</dbReference>
<evidence type="ECO:0000256" key="1">
    <source>
        <dbReference type="ARBA" id="ARBA00001954"/>
    </source>
</evidence>
<dbReference type="Pfam" id="PF02668">
    <property type="entry name" value="TauD"/>
    <property type="match status" value="1"/>
</dbReference>
<evidence type="ECO:0000259" key="8">
    <source>
        <dbReference type="Pfam" id="PF02668"/>
    </source>
</evidence>
<evidence type="ECO:0000313" key="11">
    <source>
        <dbReference type="Proteomes" id="UP000824998"/>
    </source>
</evidence>
<keyword evidence="4" id="KW-0223">Dioxygenase</keyword>
<organism evidence="10 11">
    <name type="scientific">Amylocarpus encephaloides</name>
    <dbReference type="NCBI Taxonomy" id="45428"/>
    <lineage>
        <taxon>Eukaryota</taxon>
        <taxon>Fungi</taxon>
        <taxon>Dikarya</taxon>
        <taxon>Ascomycota</taxon>
        <taxon>Pezizomycotina</taxon>
        <taxon>Leotiomycetes</taxon>
        <taxon>Helotiales</taxon>
        <taxon>Helotiales incertae sedis</taxon>
        <taxon>Amylocarpus</taxon>
    </lineage>
</organism>
<dbReference type="Proteomes" id="UP000824998">
    <property type="component" value="Unassembled WGS sequence"/>
</dbReference>
<dbReference type="OrthoDB" id="406634at2759"/>
<keyword evidence="11" id="KW-1185">Reference proteome</keyword>
<proteinExistence type="inferred from homology"/>
<dbReference type="CDD" id="cd00250">
    <property type="entry name" value="CAS_like"/>
    <property type="match status" value="1"/>
</dbReference>
<comment type="similarity">
    <text evidence="2">Belongs to the gamma-BBH/TMLD family.</text>
</comment>
<protein>
    <recommendedName>
        <fullName evidence="12">TauD/TfdA-like domain-containing protein</fullName>
    </recommendedName>
</protein>